<dbReference type="AlphaFoldDB" id="A0A182EHF9"/>
<sequence length="333" mass="37511">MSPITYTVLFCIILDIYAREQSEDSEPHMITSSKTETLRSDSLVNPQFPIPMLTGVNPFDMKNQITKDVSNQLTNWLQSLRTVSLFRPIPLSNAGSLLGNVQTYPLTANLTRLGNFGQFMGNNRLPLKSLNHEQKRRSSGIERNVPTITDEKTNGDKTISTKNTFAASKTHAGSEAYALNGNVTGTTRKYHNIDLAVRKIPEAEEINEETDNTARNSLTNLDDAFTKLNLSQTQSATFIKIIDKIIDEELKKRRDERMSEAKLADARVYESDSESGKNINDNYDEEIRPHEKLTANTRLSFDEHIIDNYRNGETEISEALPGGSFKLNYQKEG</sequence>
<feature type="region of interest" description="Disordered" evidence="1">
    <location>
        <begin position="132"/>
        <end position="156"/>
    </location>
</feature>
<evidence type="ECO:0000313" key="4">
    <source>
        <dbReference type="Proteomes" id="UP000271087"/>
    </source>
</evidence>
<gene>
    <name evidence="3" type="ORF">NOO_LOCUS7534</name>
</gene>
<dbReference type="OrthoDB" id="10567669at2759"/>
<proteinExistence type="predicted"/>
<feature type="signal peptide" evidence="2">
    <location>
        <begin position="1"/>
        <end position="18"/>
    </location>
</feature>
<accession>A0A182EHF9</accession>
<organism evidence="5">
    <name type="scientific">Onchocerca ochengi</name>
    <name type="common">Filarial nematode worm</name>
    <dbReference type="NCBI Taxonomy" id="42157"/>
    <lineage>
        <taxon>Eukaryota</taxon>
        <taxon>Metazoa</taxon>
        <taxon>Ecdysozoa</taxon>
        <taxon>Nematoda</taxon>
        <taxon>Chromadorea</taxon>
        <taxon>Rhabditida</taxon>
        <taxon>Spirurina</taxon>
        <taxon>Spiruromorpha</taxon>
        <taxon>Filarioidea</taxon>
        <taxon>Onchocercidae</taxon>
        <taxon>Onchocerca</taxon>
    </lineage>
</organism>
<reference evidence="3 4" key="2">
    <citation type="submission" date="2018-08" db="EMBL/GenBank/DDBJ databases">
        <authorList>
            <person name="Laetsch R D."/>
            <person name="Stevens L."/>
            <person name="Kumar S."/>
            <person name="Blaxter L. M."/>
        </authorList>
    </citation>
    <scope>NUCLEOTIDE SEQUENCE [LARGE SCALE GENOMIC DNA]</scope>
</reference>
<keyword evidence="2" id="KW-0732">Signal</keyword>
<protein>
    <submittedName>
        <fullName evidence="5">SXP/RAL-2 family protein Ani s 5-like cation-binding domain-containing protein</fullName>
    </submittedName>
</protein>
<evidence type="ECO:0000313" key="5">
    <source>
        <dbReference type="WBParaSite" id="nOo.2.0.1.t07534-RA"/>
    </source>
</evidence>
<dbReference type="Proteomes" id="UP000271087">
    <property type="component" value="Unassembled WGS sequence"/>
</dbReference>
<evidence type="ECO:0000256" key="2">
    <source>
        <dbReference type="SAM" id="SignalP"/>
    </source>
</evidence>
<dbReference type="EMBL" id="UYRW01002726">
    <property type="protein sequence ID" value="VDK86490.1"/>
    <property type="molecule type" value="Genomic_DNA"/>
</dbReference>
<dbReference type="WBParaSite" id="nOo.2.0.1.t07534-RA">
    <property type="protein sequence ID" value="nOo.2.0.1.t07534-RA"/>
    <property type="gene ID" value="nOo.2.0.1.g07534"/>
</dbReference>
<keyword evidence="4" id="KW-1185">Reference proteome</keyword>
<feature type="chain" id="PRO_5043137542" evidence="2">
    <location>
        <begin position="19"/>
        <end position="333"/>
    </location>
</feature>
<evidence type="ECO:0000313" key="3">
    <source>
        <dbReference type="EMBL" id="VDK86490.1"/>
    </source>
</evidence>
<reference evidence="5" key="1">
    <citation type="submission" date="2016-06" db="UniProtKB">
        <authorList>
            <consortium name="WormBaseParasite"/>
        </authorList>
    </citation>
    <scope>IDENTIFICATION</scope>
</reference>
<evidence type="ECO:0000256" key="1">
    <source>
        <dbReference type="SAM" id="MobiDB-lite"/>
    </source>
</evidence>
<name>A0A182EHF9_ONCOC</name>